<dbReference type="STRING" id="1515612.SKP52_20285"/>
<dbReference type="EMBL" id="CP009122">
    <property type="protein sequence ID" value="AJA10923.1"/>
    <property type="molecule type" value="Genomic_DNA"/>
</dbReference>
<dbReference type="RefSeq" id="WP_039577982.1">
    <property type="nucleotide sequence ID" value="NZ_CP009122.1"/>
</dbReference>
<proteinExistence type="predicted"/>
<gene>
    <name evidence="2" type="ORF">SKP52_20285</name>
</gene>
<dbReference type="AlphaFoldDB" id="A0A0A7PNV3"/>
<evidence type="ECO:0000313" key="2">
    <source>
        <dbReference type="EMBL" id="AJA10923.1"/>
    </source>
</evidence>
<reference evidence="2 3" key="1">
    <citation type="journal article" date="2015" name="Int. J. Syst. Evol. Microbiol.">
        <title>Description of Sphingopyxis fribergensis sp. nov. - a soil bacterium with the ability to degrade styrene and phenylacetic acid.</title>
        <authorList>
            <person name="Oelschlagel M."/>
            <person name="Ruckert C."/>
            <person name="Kalinowski J."/>
            <person name="Schmidt G."/>
            <person name="Schlomann M."/>
            <person name="Tischler D."/>
        </authorList>
    </citation>
    <scope>NUCLEOTIDE SEQUENCE [LARGE SCALE GENOMIC DNA]</scope>
    <source>
        <strain evidence="2 3">Kp5.2</strain>
    </source>
</reference>
<evidence type="ECO:0000313" key="3">
    <source>
        <dbReference type="Proteomes" id="UP000030907"/>
    </source>
</evidence>
<feature type="transmembrane region" description="Helical" evidence="1">
    <location>
        <begin position="6"/>
        <end position="30"/>
    </location>
</feature>
<dbReference type="KEGG" id="sphk:SKP52_20285"/>
<keyword evidence="3" id="KW-1185">Reference proteome</keyword>
<sequence>MGTILIALGAFMLGVLITSLLALGAIAILYREAAAMVDSYMNAVPGARIPRGSRDWRPLIIAGGGAGV</sequence>
<dbReference type="HOGENOM" id="CLU_2791801_0_0_5"/>
<accession>A0A0A7PNV3</accession>
<dbReference type="Proteomes" id="UP000030907">
    <property type="component" value="Chromosome"/>
</dbReference>
<keyword evidence="1" id="KW-1133">Transmembrane helix</keyword>
<keyword evidence="1" id="KW-0472">Membrane</keyword>
<keyword evidence="1" id="KW-0812">Transmembrane</keyword>
<name>A0A0A7PNV3_9SPHN</name>
<dbReference type="OrthoDB" id="7605432at2"/>
<organism evidence="2 3">
    <name type="scientific">Sphingopyxis fribergensis</name>
    <dbReference type="NCBI Taxonomy" id="1515612"/>
    <lineage>
        <taxon>Bacteria</taxon>
        <taxon>Pseudomonadati</taxon>
        <taxon>Pseudomonadota</taxon>
        <taxon>Alphaproteobacteria</taxon>
        <taxon>Sphingomonadales</taxon>
        <taxon>Sphingomonadaceae</taxon>
        <taxon>Sphingopyxis</taxon>
    </lineage>
</organism>
<evidence type="ECO:0000256" key="1">
    <source>
        <dbReference type="SAM" id="Phobius"/>
    </source>
</evidence>
<protein>
    <submittedName>
        <fullName evidence="2">Putative membrane protein</fullName>
    </submittedName>
</protein>